<keyword evidence="12" id="KW-1185">Reference proteome</keyword>
<dbReference type="KEGG" id="rbd:ALSL_1003"/>
<evidence type="ECO:0000256" key="8">
    <source>
        <dbReference type="ARBA" id="ARBA00023136"/>
    </source>
</evidence>
<dbReference type="PANTHER" id="PTHR32507">
    <property type="entry name" value="NA(+)/H(+) ANTIPORTER 1"/>
    <property type="match status" value="1"/>
</dbReference>
<evidence type="ECO:0000256" key="6">
    <source>
        <dbReference type="ARBA" id="ARBA00022989"/>
    </source>
</evidence>
<evidence type="ECO:0000313" key="11">
    <source>
        <dbReference type="EMBL" id="BBD79667.1"/>
    </source>
</evidence>
<feature type="transmembrane region" description="Helical" evidence="9">
    <location>
        <begin position="249"/>
        <end position="279"/>
    </location>
</feature>
<sequence length="467" mass="49345">MISSWNLRLTGSGTAEKMPLAYWLFLVGGLLLATSLASGWLRHTPVTPFALYVVAGMAIGPWGLKVAQVHWLEHMTLMEQATRVALLVSLFLGGLKLRLSWRDPRWRMALRLAFPAMVLTIAGGALAAHALAGLAWPLALAFAAAVAPTDPVLASLVSVDDARDHDALRVALSGEAGLNDGAAMPALSLALLWLVPSTAPADWRHWLLVDVLWALPAGLLIGFGLAYAIGSLATRLKAMSGDTAPSDLLALALLALTWASAEALHASIFFAAFAAGLGLRHTERTVVSRHPNPAVRDELDELSSHPPAEVLVNPNLRDHVKPAEPAASIGLMVSDALSFGDTLERLIAAGLTLALGVAFATFWSPTGALLALLLFVVVRPLSVWLATAHSGAGHAHRLLLGWLGIRGIGGLNYLGYAAVRGVSTVEIHRLADLVVTVVVLSVLVHGASAQPLLAWRQAVQDRRQGSS</sequence>
<dbReference type="Pfam" id="PF00999">
    <property type="entry name" value="Na_H_Exchanger"/>
    <property type="match status" value="1"/>
</dbReference>
<feature type="transmembrane region" description="Helical" evidence="9">
    <location>
        <begin position="207"/>
        <end position="229"/>
    </location>
</feature>
<evidence type="ECO:0000256" key="2">
    <source>
        <dbReference type="ARBA" id="ARBA00022448"/>
    </source>
</evidence>
<dbReference type="Proteomes" id="UP000270530">
    <property type="component" value="Chromosome"/>
</dbReference>
<keyword evidence="7" id="KW-0406">Ion transport</keyword>
<dbReference type="InterPro" id="IPR038770">
    <property type="entry name" value="Na+/solute_symporter_sf"/>
</dbReference>
<evidence type="ECO:0000256" key="5">
    <source>
        <dbReference type="ARBA" id="ARBA00022692"/>
    </source>
</evidence>
<dbReference type="Gene3D" id="1.20.1530.20">
    <property type="match status" value="1"/>
</dbReference>
<dbReference type="AlphaFoldDB" id="A0A2Z6E3X5"/>
<dbReference type="GO" id="GO:0005886">
    <property type="term" value="C:plasma membrane"/>
    <property type="evidence" value="ECO:0007669"/>
    <property type="project" value="UniProtKB-SubCell"/>
</dbReference>
<feature type="transmembrane region" description="Helical" evidence="9">
    <location>
        <begin position="431"/>
        <end position="455"/>
    </location>
</feature>
<dbReference type="InterPro" id="IPR006153">
    <property type="entry name" value="Cation/H_exchanger_TM"/>
</dbReference>
<feature type="transmembrane region" description="Helical" evidence="9">
    <location>
        <begin position="20"/>
        <end position="41"/>
    </location>
</feature>
<protein>
    <recommendedName>
        <fullName evidence="10">Cation/H+ exchanger transmembrane domain-containing protein</fullName>
    </recommendedName>
</protein>
<evidence type="ECO:0000256" key="1">
    <source>
        <dbReference type="ARBA" id="ARBA00004651"/>
    </source>
</evidence>
<keyword evidence="4" id="KW-1003">Cell membrane</keyword>
<dbReference type="PANTHER" id="PTHR32507:SF8">
    <property type="entry name" value="CNH1P"/>
    <property type="match status" value="1"/>
</dbReference>
<feature type="transmembrane region" description="Helical" evidence="9">
    <location>
        <begin position="346"/>
        <end position="363"/>
    </location>
</feature>
<accession>A0A2Z6E3X5</accession>
<gene>
    <name evidence="11" type="ORF">ALSL_1003</name>
</gene>
<feature type="transmembrane region" description="Helical" evidence="9">
    <location>
        <begin position="369"/>
        <end position="387"/>
    </location>
</feature>
<dbReference type="GO" id="GO:0015297">
    <property type="term" value="F:antiporter activity"/>
    <property type="evidence" value="ECO:0007669"/>
    <property type="project" value="UniProtKB-KW"/>
</dbReference>
<organism evidence="11 12">
    <name type="scientific">Aerosticca soli</name>
    <dbReference type="NCBI Taxonomy" id="2010829"/>
    <lineage>
        <taxon>Bacteria</taxon>
        <taxon>Pseudomonadati</taxon>
        <taxon>Pseudomonadota</taxon>
        <taxon>Gammaproteobacteria</taxon>
        <taxon>Lysobacterales</taxon>
        <taxon>Rhodanobacteraceae</taxon>
        <taxon>Aerosticca</taxon>
    </lineage>
</organism>
<dbReference type="EMBL" id="AP018560">
    <property type="protein sequence ID" value="BBD79667.1"/>
    <property type="molecule type" value="Genomic_DNA"/>
</dbReference>
<proteinExistence type="predicted"/>
<keyword evidence="8 9" id="KW-0472">Membrane</keyword>
<dbReference type="GO" id="GO:1902600">
    <property type="term" value="P:proton transmembrane transport"/>
    <property type="evidence" value="ECO:0007669"/>
    <property type="project" value="InterPro"/>
</dbReference>
<comment type="subcellular location">
    <subcellularLocation>
        <location evidence="1">Cell membrane</location>
        <topology evidence="1">Multi-pass membrane protein</topology>
    </subcellularLocation>
</comment>
<evidence type="ECO:0000256" key="7">
    <source>
        <dbReference type="ARBA" id="ARBA00023065"/>
    </source>
</evidence>
<evidence type="ECO:0000256" key="4">
    <source>
        <dbReference type="ARBA" id="ARBA00022475"/>
    </source>
</evidence>
<evidence type="ECO:0000259" key="10">
    <source>
        <dbReference type="Pfam" id="PF00999"/>
    </source>
</evidence>
<feature type="domain" description="Cation/H+ exchanger transmembrane" evidence="10">
    <location>
        <begin position="36"/>
        <end position="284"/>
    </location>
</feature>
<reference evidence="12" key="2">
    <citation type="submission" date="2018-06" db="EMBL/GenBank/DDBJ databases">
        <title>Genome sequence of Rhodanobacteraceae bacterium strain Dysh456.</title>
        <authorList>
            <person name="Fukui M."/>
        </authorList>
    </citation>
    <scope>NUCLEOTIDE SEQUENCE [LARGE SCALE GENOMIC DNA]</scope>
    <source>
        <strain evidence="12">Dysh456</strain>
    </source>
</reference>
<evidence type="ECO:0000256" key="9">
    <source>
        <dbReference type="SAM" id="Phobius"/>
    </source>
</evidence>
<feature type="transmembrane region" description="Helical" evidence="9">
    <location>
        <begin position="399"/>
        <end position="419"/>
    </location>
</feature>
<evidence type="ECO:0000256" key="3">
    <source>
        <dbReference type="ARBA" id="ARBA00022449"/>
    </source>
</evidence>
<feature type="transmembrane region" description="Helical" evidence="9">
    <location>
        <begin position="113"/>
        <end position="146"/>
    </location>
</feature>
<keyword evidence="6 9" id="KW-1133">Transmembrane helix</keyword>
<feature type="transmembrane region" description="Helical" evidence="9">
    <location>
        <begin position="84"/>
        <end position="101"/>
    </location>
</feature>
<reference evidence="12" key="1">
    <citation type="submission" date="2018-04" db="EMBL/GenBank/DDBJ databases">
        <authorList>
            <person name="Watanabe M."/>
            <person name="Kojima H."/>
        </authorList>
    </citation>
    <scope>NUCLEOTIDE SEQUENCE [LARGE SCALE GENOMIC DNA]</scope>
    <source>
        <strain evidence="12">Dysh456</strain>
    </source>
</reference>
<name>A0A2Z6E3X5_9GAMM</name>
<evidence type="ECO:0000313" key="12">
    <source>
        <dbReference type="Proteomes" id="UP000270530"/>
    </source>
</evidence>
<feature type="transmembrane region" description="Helical" evidence="9">
    <location>
        <begin position="48"/>
        <end position="64"/>
    </location>
</feature>
<keyword evidence="5 9" id="KW-0812">Transmembrane</keyword>
<keyword evidence="3" id="KW-0050">Antiport</keyword>
<keyword evidence="2" id="KW-0813">Transport</keyword>